<gene>
    <name evidence="1" type="ORF">SISNIDRAFT_468304</name>
</gene>
<proteinExistence type="predicted"/>
<reference evidence="1 2" key="1">
    <citation type="journal article" date="2016" name="Mol. Biol. Evol.">
        <title>Comparative Genomics of Early-Diverging Mushroom-Forming Fungi Provides Insights into the Origins of Lignocellulose Decay Capabilities.</title>
        <authorList>
            <person name="Nagy L.G."/>
            <person name="Riley R."/>
            <person name="Tritt A."/>
            <person name="Adam C."/>
            <person name="Daum C."/>
            <person name="Floudas D."/>
            <person name="Sun H."/>
            <person name="Yadav J.S."/>
            <person name="Pangilinan J."/>
            <person name="Larsson K.H."/>
            <person name="Matsuura K."/>
            <person name="Barry K."/>
            <person name="Labutti K."/>
            <person name="Kuo R."/>
            <person name="Ohm R.A."/>
            <person name="Bhattacharya S.S."/>
            <person name="Shirouzu T."/>
            <person name="Yoshinaga Y."/>
            <person name="Martin F.M."/>
            <person name="Grigoriev I.V."/>
            <person name="Hibbett D.S."/>
        </authorList>
    </citation>
    <scope>NUCLEOTIDE SEQUENCE [LARGE SCALE GENOMIC DNA]</scope>
    <source>
        <strain evidence="1 2">HHB9708</strain>
    </source>
</reference>
<organism evidence="1 2">
    <name type="scientific">Sistotremastrum niveocremeum HHB9708</name>
    <dbReference type="NCBI Taxonomy" id="1314777"/>
    <lineage>
        <taxon>Eukaryota</taxon>
        <taxon>Fungi</taxon>
        <taxon>Dikarya</taxon>
        <taxon>Basidiomycota</taxon>
        <taxon>Agaricomycotina</taxon>
        <taxon>Agaricomycetes</taxon>
        <taxon>Sistotremastrales</taxon>
        <taxon>Sistotremastraceae</taxon>
        <taxon>Sertulicium</taxon>
        <taxon>Sertulicium niveocremeum</taxon>
    </lineage>
</organism>
<keyword evidence="2" id="KW-1185">Reference proteome</keyword>
<dbReference type="EMBL" id="KV419419">
    <property type="protein sequence ID" value="KZS90798.1"/>
    <property type="molecule type" value="Genomic_DNA"/>
</dbReference>
<dbReference type="Proteomes" id="UP000076722">
    <property type="component" value="Unassembled WGS sequence"/>
</dbReference>
<protein>
    <submittedName>
        <fullName evidence="1">Uncharacterized protein</fullName>
    </submittedName>
</protein>
<sequence>MEARHSQILLFQKITFVSEVYSKSSGAFEGVSAYLRRLLIGLSFISISIIISLMHQHYSNFKVLANETHQIPLELDQRARSSLVIRIVHAPVSDGAQKSRRIRAWIRLTSNLERSLGDTDAQTMHTRMVKPHNALACQRLHSTIGIEFAFDSALSDCTTATTTYHQTTLQLNQRPQRVMKTACGGISRISRFMRACYDGLAVQDVALTPFDLFLRLNPTVRRMSA</sequence>
<dbReference type="AlphaFoldDB" id="A0A164RR26"/>
<evidence type="ECO:0000313" key="1">
    <source>
        <dbReference type="EMBL" id="KZS90798.1"/>
    </source>
</evidence>
<name>A0A164RR26_9AGAM</name>
<evidence type="ECO:0000313" key="2">
    <source>
        <dbReference type="Proteomes" id="UP000076722"/>
    </source>
</evidence>
<accession>A0A164RR26</accession>